<evidence type="ECO:0000256" key="12">
    <source>
        <dbReference type="ARBA" id="ARBA00033194"/>
    </source>
</evidence>
<dbReference type="InterPro" id="IPR008266">
    <property type="entry name" value="Tyr_kinase_AS"/>
</dbReference>
<organism evidence="17 18">
    <name type="scientific">Podospora fimiseda</name>
    <dbReference type="NCBI Taxonomy" id="252190"/>
    <lineage>
        <taxon>Eukaryota</taxon>
        <taxon>Fungi</taxon>
        <taxon>Dikarya</taxon>
        <taxon>Ascomycota</taxon>
        <taxon>Pezizomycotina</taxon>
        <taxon>Sordariomycetes</taxon>
        <taxon>Sordariomycetidae</taxon>
        <taxon>Sordariales</taxon>
        <taxon>Podosporaceae</taxon>
        <taxon>Podospora</taxon>
    </lineage>
</organism>
<evidence type="ECO:0000256" key="2">
    <source>
        <dbReference type="ARBA" id="ARBA00011534"/>
    </source>
</evidence>
<dbReference type="SMART" id="SM00220">
    <property type="entry name" value="S_TKc"/>
    <property type="match status" value="1"/>
</dbReference>
<gene>
    <name evidence="17" type="ORF">QBC38DRAFT_526210</name>
</gene>
<dbReference type="InterPro" id="IPR051175">
    <property type="entry name" value="CLK_kinases"/>
</dbReference>
<evidence type="ECO:0000256" key="6">
    <source>
        <dbReference type="ARBA" id="ARBA00022527"/>
    </source>
</evidence>
<reference evidence="17" key="1">
    <citation type="journal article" date="2023" name="Mol. Phylogenet. Evol.">
        <title>Genome-scale phylogeny and comparative genomics of the fungal order Sordariales.</title>
        <authorList>
            <person name="Hensen N."/>
            <person name="Bonometti L."/>
            <person name="Westerberg I."/>
            <person name="Brannstrom I.O."/>
            <person name="Guillou S."/>
            <person name="Cros-Aarteil S."/>
            <person name="Calhoun S."/>
            <person name="Haridas S."/>
            <person name="Kuo A."/>
            <person name="Mondo S."/>
            <person name="Pangilinan J."/>
            <person name="Riley R."/>
            <person name="LaButti K."/>
            <person name="Andreopoulos B."/>
            <person name="Lipzen A."/>
            <person name="Chen C."/>
            <person name="Yan M."/>
            <person name="Daum C."/>
            <person name="Ng V."/>
            <person name="Clum A."/>
            <person name="Steindorff A."/>
            <person name="Ohm R.A."/>
            <person name="Martin F."/>
            <person name="Silar P."/>
            <person name="Natvig D.O."/>
            <person name="Lalanne C."/>
            <person name="Gautier V."/>
            <person name="Ament-Velasquez S.L."/>
            <person name="Kruys A."/>
            <person name="Hutchinson M.I."/>
            <person name="Powell A.J."/>
            <person name="Barry K."/>
            <person name="Miller A.N."/>
            <person name="Grigoriev I.V."/>
            <person name="Debuchy R."/>
            <person name="Gladieux P."/>
            <person name="Hiltunen Thoren M."/>
            <person name="Johannesson H."/>
        </authorList>
    </citation>
    <scope>NUCLEOTIDE SEQUENCE</scope>
    <source>
        <strain evidence="17">CBS 990.96</strain>
    </source>
</reference>
<evidence type="ECO:0000313" key="17">
    <source>
        <dbReference type="EMBL" id="KAK4220583.1"/>
    </source>
</evidence>
<dbReference type="GO" id="GO:0004674">
    <property type="term" value="F:protein serine/threonine kinase activity"/>
    <property type="evidence" value="ECO:0007669"/>
    <property type="project" value="UniProtKB-KW"/>
</dbReference>
<name>A0AAN7BE40_9PEZI</name>
<dbReference type="Pfam" id="PF00069">
    <property type="entry name" value="Pkinase"/>
    <property type="match status" value="2"/>
</dbReference>
<reference evidence="17" key="2">
    <citation type="submission" date="2023-05" db="EMBL/GenBank/DDBJ databases">
        <authorList>
            <consortium name="Lawrence Berkeley National Laboratory"/>
            <person name="Steindorff A."/>
            <person name="Hensen N."/>
            <person name="Bonometti L."/>
            <person name="Westerberg I."/>
            <person name="Brannstrom I.O."/>
            <person name="Guillou S."/>
            <person name="Cros-Aarteil S."/>
            <person name="Calhoun S."/>
            <person name="Haridas S."/>
            <person name="Kuo A."/>
            <person name="Mondo S."/>
            <person name="Pangilinan J."/>
            <person name="Riley R."/>
            <person name="Labutti K."/>
            <person name="Andreopoulos B."/>
            <person name="Lipzen A."/>
            <person name="Chen C."/>
            <person name="Yanf M."/>
            <person name="Daum C."/>
            <person name="Ng V."/>
            <person name="Clum A."/>
            <person name="Ohm R."/>
            <person name="Martin F."/>
            <person name="Silar P."/>
            <person name="Natvig D."/>
            <person name="Lalanne C."/>
            <person name="Gautier V."/>
            <person name="Ament-Velasquez S.L."/>
            <person name="Kruys A."/>
            <person name="Hutchinson M.I."/>
            <person name="Powell A.J."/>
            <person name="Barry K."/>
            <person name="Miller A.N."/>
            <person name="Grigoriev I.V."/>
            <person name="Debuchy R."/>
            <person name="Gladieux P."/>
            <person name="Thoren M.H."/>
            <person name="Johannesson H."/>
        </authorList>
    </citation>
    <scope>NUCLEOTIDE SEQUENCE</scope>
    <source>
        <strain evidence="17">CBS 990.96</strain>
    </source>
</reference>
<keyword evidence="18" id="KW-1185">Reference proteome</keyword>
<dbReference type="PROSITE" id="PS00107">
    <property type="entry name" value="PROTEIN_KINASE_ATP"/>
    <property type="match status" value="1"/>
</dbReference>
<comment type="subunit">
    <text evidence="2">Component of the EKC/KEOPS complex composed of at least BUD32, CGI121, GON7, KAE1 and PCC1; the whole complex dimerizes.</text>
</comment>
<dbReference type="PROSITE" id="PS50011">
    <property type="entry name" value="PROTEIN_KINASE_DOM"/>
    <property type="match status" value="1"/>
</dbReference>
<evidence type="ECO:0000256" key="7">
    <source>
        <dbReference type="ARBA" id="ARBA00022679"/>
    </source>
</evidence>
<dbReference type="Gene3D" id="1.10.510.10">
    <property type="entry name" value="Transferase(Phosphotransferase) domain 1"/>
    <property type="match status" value="1"/>
</dbReference>
<evidence type="ECO:0000256" key="4">
    <source>
        <dbReference type="ARBA" id="ARBA00013948"/>
    </source>
</evidence>
<dbReference type="Proteomes" id="UP001301958">
    <property type="component" value="Unassembled WGS sequence"/>
</dbReference>
<evidence type="ECO:0000256" key="14">
    <source>
        <dbReference type="ARBA" id="ARBA00048679"/>
    </source>
</evidence>
<evidence type="ECO:0000256" key="15">
    <source>
        <dbReference type="PROSITE-ProRule" id="PRU10141"/>
    </source>
</evidence>
<feature type="binding site" evidence="15">
    <location>
        <position position="143"/>
    </location>
    <ligand>
        <name>ATP</name>
        <dbReference type="ChEBI" id="CHEBI:30616"/>
    </ligand>
</feature>
<dbReference type="InterPro" id="IPR000719">
    <property type="entry name" value="Prot_kinase_dom"/>
</dbReference>
<keyword evidence="6" id="KW-0723">Serine/threonine-protein kinase</keyword>
<dbReference type="AlphaFoldDB" id="A0AAN7BE40"/>
<keyword evidence="9 17" id="KW-0418">Kinase</keyword>
<dbReference type="GO" id="GO:0005634">
    <property type="term" value="C:nucleus"/>
    <property type="evidence" value="ECO:0007669"/>
    <property type="project" value="TreeGrafter"/>
</dbReference>
<keyword evidence="7" id="KW-0808">Transferase</keyword>
<evidence type="ECO:0000256" key="10">
    <source>
        <dbReference type="ARBA" id="ARBA00022840"/>
    </source>
</evidence>
<evidence type="ECO:0000256" key="13">
    <source>
        <dbReference type="ARBA" id="ARBA00047899"/>
    </source>
</evidence>
<feature type="domain" description="Protein kinase" evidence="16">
    <location>
        <begin position="114"/>
        <end position="479"/>
    </location>
</feature>
<evidence type="ECO:0000256" key="8">
    <source>
        <dbReference type="ARBA" id="ARBA00022741"/>
    </source>
</evidence>
<dbReference type="InterPro" id="IPR011009">
    <property type="entry name" value="Kinase-like_dom_sf"/>
</dbReference>
<dbReference type="GO" id="GO:0043484">
    <property type="term" value="P:regulation of RNA splicing"/>
    <property type="evidence" value="ECO:0007669"/>
    <property type="project" value="TreeGrafter"/>
</dbReference>
<comment type="function">
    <text evidence="1">Component of the EKC/KEOPS complex that is required for the formation of a threonylcarbamoyl group on adenosine at position 37 (t(6)A37) in tRNAs that read codons beginning with adenine. The complex is probably involved in the transfer of the threonylcarbamoyl moiety of threonylcarbamoyl-AMP (TC-AMP) to the N6 group of A37. BUD32 has ATPase activity in the context of the EKC/KEOPS complex and likely plays a supporting role to the catalytic subunit KAE1. The EKC/KEOPS complex also promotes both telomere uncapping and telomere elongation. The complex is required for efficient recruitment of transcriptional coactivators.</text>
</comment>
<accession>A0AAN7BE40</accession>
<comment type="caution">
    <text evidence="17">The sequence shown here is derived from an EMBL/GenBank/DDBJ whole genome shotgun (WGS) entry which is preliminary data.</text>
</comment>
<dbReference type="EMBL" id="MU865703">
    <property type="protein sequence ID" value="KAK4220583.1"/>
    <property type="molecule type" value="Genomic_DNA"/>
</dbReference>
<dbReference type="PANTHER" id="PTHR45646:SF11">
    <property type="entry name" value="SERINE_THREONINE-PROTEIN KINASE DOA"/>
    <property type="match status" value="1"/>
</dbReference>
<evidence type="ECO:0000313" key="18">
    <source>
        <dbReference type="Proteomes" id="UP001301958"/>
    </source>
</evidence>
<evidence type="ECO:0000256" key="9">
    <source>
        <dbReference type="ARBA" id="ARBA00022777"/>
    </source>
</evidence>
<dbReference type="GO" id="GO:0005524">
    <property type="term" value="F:ATP binding"/>
    <property type="evidence" value="ECO:0007669"/>
    <property type="project" value="UniProtKB-UniRule"/>
</dbReference>
<comment type="catalytic activity">
    <reaction evidence="14">
        <text>L-seryl-[protein] + ATP = O-phospho-L-seryl-[protein] + ADP + H(+)</text>
        <dbReference type="Rhea" id="RHEA:17989"/>
        <dbReference type="Rhea" id="RHEA-COMP:9863"/>
        <dbReference type="Rhea" id="RHEA-COMP:11604"/>
        <dbReference type="ChEBI" id="CHEBI:15378"/>
        <dbReference type="ChEBI" id="CHEBI:29999"/>
        <dbReference type="ChEBI" id="CHEBI:30616"/>
        <dbReference type="ChEBI" id="CHEBI:83421"/>
        <dbReference type="ChEBI" id="CHEBI:456216"/>
        <dbReference type="EC" id="2.7.11.1"/>
    </reaction>
</comment>
<dbReference type="InterPro" id="IPR017441">
    <property type="entry name" value="Protein_kinase_ATP_BS"/>
</dbReference>
<dbReference type="EC" id="2.7.11.1" evidence="3"/>
<evidence type="ECO:0000256" key="1">
    <source>
        <dbReference type="ARBA" id="ARBA00003747"/>
    </source>
</evidence>
<dbReference type="PROSITE" id="PS00109">
    <property type="entry name" value="PROTEIN_KINASE_TYR"/>
    <property type="match status" value="1"/>
</dbReference>
<dbReference type="PANTHER" id="PTHR45646">
    <property type="entry name" value="SERINE/THREONINE-PROTEIN KINASE DOA-RELATED"/>
    <property type="match status" value="1"/>
</dbReference>
<evidence type="ECO:0000256" key="11">
    <source>
        <dbReference type="ARBA" id="ARBA00030980"/>
    </source>
</evidence>
<evidence type="ECO:0000256" key="5">
    <source>
        <dbReference type="ARBA" id="ARBA00019973"/>
    </source>
</evidence>
<proteinExistence type="predicted"/>
<comment type="catalytic activity">
    <reaction evidence="13">
        <text>L-threonyl-[protein] + ATP = O-phospho-L-threonyl-[protein] + ADP + H(+)</text>
        <dbReference type="Rhea" id="RHEA:46608"/>
        <dbReference type="Rhea" id="RHEA-COMP:11060"/>
        <dbReference type="Rhea" id="RHEA-COMP:11605"/>
        <dbReference type="ChEBI" id="CHEBI:15378"/>
        <dbReference type="ChEBI" id="CHEBI:30013"/>
        <dbReference type="ChEBI" id="CHEBI:30616"/>
        <dbReference type="ChEBI" id="CHEBI:61977"/>
        <dbReference type="ChEBI" id="CHEBI:456216"/>
        <dbReference type="EC" id="2.7.11.1"/>
    </reaction>
</comment>
<keyword evidence="8 15" id="KW-0547">Nucleotide-binding</keyword>
<evidence type="ECO:0000259" key="16">
    <source>
        <dbReference type="PROSITE" id="PS50011"/>
    </source>
</evidence>
<evidence type="ECO:0000256" key="3">
    <source>
        <dbReference type="ARBA" id="ARBA00012513"/>
    </source>
</evidence>
<dbReference type="Gene3D" id="3.30.200.20">
    <property type="entry name" value="Phosphorylase Kinase, domain 1"/>
    <property type="match status" value="1"/>
</dbReference>
<keyword evidence="10 15" id="KW-0067">ATP-binding</keyword>
<sequence>METGLCIYLPKEIRNLLVDRKHWFLSTLCGLPPRFYLFYHTFIYVDSNPIGSRGEYPGDDDASDIYQELDHAPANTLGTYLDGINDGVESLEEYQGGGFHPIHLGDFLGPDDHYRVIHKLGYGGFGTVWLCRDTKSSTYVAVKVMNGDVTPEKVPDLTLINLDKSIPGAEYIAIPLDNFEVTGPNGTHQCIVLPVLGPCVSPNLWLKLDQDPATVLRKMAKQTAQALNFLHKNKICHGDFRPSNILVKLTNLYDLSEDELLTLIGTPIQSQVKSELGDDLPAGSPNYLVPRADISDLGSEYLTDEICVIDFGESYPVNSAPDNLGIPENYLPPDILLQNEEEPLKDINGAACDVWALGCTLFEIRQQIPLFYMIYDRDELVAEYVRFFGKLPESWWNEWAGREDWFDEKGRYLRDLDNKDEWSLEVALSKPSEVVDPVKKVLSTDEKEQKVLADLLYKVFQYEPGKRLSVEEVLRNEWFKL</sequence>
<protein>
    <recommendedName>
        <fullName evidence="5">EKC/KEOPS complex subunit BUD32</fullName>
        <ecNumber evidence="3">2.7.11.1</ecNumber>
    </recommendedName>
    <alternativeName>
        <fullName evidence="11 12">Atypical Serine/threonine protein kinase BUD32</fullName>
    </alternativeName>
    <alternativeName>
        <fullName evidence="4">EKC/KEOPS complex subunit bud32</fullName>
    </alternativeName>
</protein>
<dbReference type="SUPFAM" id="SSF56112">
    <property type="entry name" value="Protein kinase-like (PK-like)"/>
    <property type="match status" value="1"/>
</dbReference>